<dbReference type="PANTHER" id="PTHR38120:SF1">
    <property type="entry name" value="M PROTEIN, SEROTYPE 2.1"/>
    <property type="match status" value="1"/>
</dbReference>
<dbReference type="PANTHER" id="PTHR38120">
    <property type="entry name" value="EXPRESSED PROTEIN"/>
    <property type="match status" value="1"/>
</dbReference>
<keyword evidence="1" id="KW-0175">Coiled coil</keyword>
<name>A0A5B0NRG7_PUCGR</name>
<dbReference type="OrthoDB" id="2501438at2759"/>
<evidence type="ECO:0000256" key="2">
    <source>
        <dbReference type="SAM" id="MobiDB-lite"/>
    </source>
</evidence>
<sequence length="543" mass="60429">MDSLNVNFVMGGKLSVTKENKSISSFTLLATPMLFNPSLQANAVAHKYIPLTGSPSLEALFSLINTPDLQAISVLFGFPSKHPTPAQISSSTSPPIPMNSSTSEMASSDDPESFEGRANLKVLKLLKEKKQECEELKAAVKEGNLTRWSLEKQLDLKTNDLTLALQTSESRYVDCMRLDGRLHDLASLEPQLESARSEIKSLKKSVADANRRAELREETFRAEKLSWAEDRERLLARINTLADSLKHARRNTLSESQTQPSSPKPENTQPIPPPIPPEIKKELTELRELVPAYVDTLDVMEVTIQNLNAELEDLHQAYTDVVDKSYAQQELIEQLNQHALETENSMIGQVDQPELEAENPIPQGSLAAEISQASCKRPSTSSSESQSKLLKMRKLNEKTKSDEVEDLRQTNQKLNDYLERLLNRIIGLEAFEHVLNVDFEAIRNGHPKQPVVFQAPSVRARRAVSSSLATRTLNQLKTAKSKFLDKLNNSASSGIQLLAHSFPPQKTLPNQFNSFAMLLPRSTSKLGSVDYGANLGKSDKVKR</sequence>
<comment type="caution">
    <text evidence="4">The sequence shown here is derived from an EMBL/GenBank/DDBJ whole genome shotgun (WGS) entry which is preliminary data.</text>
</comment>
<organism evidence="4 5">
    <name type="scientific">Puccinia graminis f. sp. tritici</name>
    <dbReference type="NCBI Taxonomy" id="56615"/>
    <lineage>
        <taxon>Eukaryota</taxon>
        <taxon>Fungi</taxon>
        <taxon>Dikarya</taxon>
        <taxon>Basidiomycota</taxon>
        <taxon>Pucciniomycotina</taxon>
        <taxon>Pucciniomycetes</taxon>
        <taxon>Pucciniales</taxon>
        <taxon>Pucciniaceae</taxon>
        <taxon>Puccinia</taxon>
    </lineage>
</organism>
<dbReference type="EMBL" id="VDEP01000471">
    <property type="protein sequence ID" value="KAA1075834.1"/>
    <property type="molecule type" value="Genomic_DNA"/>
</dbReference>
<evidence type="ECO:0000313" key="4">
    <source>
        <dbReference type="EMBL" id="KAA1091186.1"/>
    </source>
</evidence>
<reference evidence="5 6" key="1">
    <citation type="submission" date="2019-05" db="EMBL/GenBank/DDBJ databases">
        <title>Emergence of the Ug99 lineage of the wheat stem rust pathogen through somatic hybridization.</title>
        <authorList>
            <person name="Li F."/>
            <person name="Upadhyaya N.M."/>
            <person name="Sperschneider J."/>
            <person name="Matny O."/>
            <person name="Nguyen-Phuc H."/>
            <person name="Mago R."/>
            <person name="Raley C."/>
            <person name="Miller M.E."/>
            <person name="Silverstein K.A.T."/>
            <person name="Henningsen E."/>
            <person name="Hirsch C.D."/>
            <person name="Visser B."/>
            <person name="Pretorius Z.A."/>
            <person name="Steffenson B.J."/>
            <person name="Schwessinger B."/>
            <person name="Dodds P.N."/>
            <person name="Figueroa M."/>
        </authorList>
    </citation>
    <scope>NUCLEOTIDE SEQUENCE [LARGE SCALE GENOMIC DNA]</scope>
    <source>
        <strain evidence="4">21-0</strain>
        <strain evidence="3 6">Ug99</strain>
    </source>
</reference>
<evidence type="ECO:0000313" key="5">
    <source>
        <dbReference type="Proteomes" id="UP000324748"/>
    </source>
</evidence>
<dbReference type="Proteomes" id="UP000325313">
    <property type="component" value="Unassembled WGS sequence"/>
</dbReference>
<feature type="region of interest" description="Disordered" evidence="2">
    <location>
        <begin position="369"/>
        <end position="390"/>
    </location>
</feature>
<proteinExistence type="predicted"/>
<evidence type="ECO:0000313" key="6">
    <source>
        <dbReference type="Proteomes" id="UP000325313"/>
    </source>
</evidence>
<evidence type="ECO:0000313" key="3">
    <source>
        <dbReference type="EMBL" id="KAA1075834.1"/>
    </source>
</evidence>
<protein>
    <submittedName>
        <fullName evidence="4">Uncharacterized protein</fullName>
    </submittedName>
</protein>
<dbReference type="EMBL" id="VSWC01000092">
    <property type="protein sequence ID" value="KAA1091186.1"/>
    <property type="molecule type" value="Genomic_DNA"/>
</dbReference>
<keyword evidence="5" id="KW-1185">Reference proteome</keyword>
<dbReference type="AlphaFoldDB" id="A0A5B0NRG7"/>
<accession>A0A5B0NRG7</accession>
<evidence type="ECO:0000256" key="1">
    <source>
        <dbReference type="SAM" id="Coils"/>
    </source>
</evidence>
<feature type="coiled-coil region" evidence="1">
    <location>
        <begin position="297"/>
        <end position="324"/>
    </location>
</feature>
<feature type="region of interest" description="Disordered" evidence="2">
    <location>
        <begin position="249"/>
        <end position="278"/>
    </location>
</feature>
<feature type="region of interest" description="Disordered" evidence="2">
    <location>
        <begin position="84"/>
        <end position="113"/>
    </location>
</feature>
<feature type="coiled-coil region" evidence="1">
    <location>
        <begin position="119"/>
        <end position="146"/>
    </location>
</feature>
<dbReference type="Proteomes" id="UP000324748">
    <property type="component" value="Unassembled WGS sequence"/>
</dbReference>
<feature type="compositionally biased region" description="Polar residues" evidence="2">
    <location>
        <begin position="86"/>
        <end position="106"/>
    </location>
</feature>
<feature type="compositionally biased region" description="Polar residues" evidence="2">
    <location>
        <begin position="251"/>
        <end position="261"/>
    </location>
</feature>
<gene>
    <name evidence="4" type="ORF">PGT21_027920</name>
    <name evidence="3" type="ORF">PGTUg99_019669</name>
</gene>